<sequence length="523" mass="60010">MPAVSIDLNMVRVTNDEFVKKAEACTPKLIETVVRPVAIVDIVKTEEIFPEVHKRDEIENLSSCHLAKGDKICLDFGDHQVGYVTLKLNSVGSPQDSPAFFRLKFGEIAKEMTEDSKDYDGWISRGWIQEEFIHIDVLPAELKLPRRYAFRYMEIEAIDTSLKWQMVVEDVYCTSVSSVRMEDVKPVESDDEIIRKLDRVSLRTLHNCMQSVFEDGPKRDRRLWLGDLRLQALANYETFHNMDLVKRCLYLFAGQTKDNGQVSACLFTEPKFIVDDTFLLDYSMFFGATLLDYYEASGDKDTLQDLSECAYRQIEIAGEQFDEKNLMKNGEGFWGFIDWTEGLNKQTAMQGVYIYCAKKVQKIAEILGDTAKAEELAKEAKEKTESARKYLLDEETGLFVSGDERQINYANQVWMILAGAVSEEEGAKMLDKLAELNPEKGMVSPYMNHHYVEALLMCGKKEQAMEYMKYYWGGMIGHGADTFWELYNPENPAESPYGSSIVNSYCHAWSCTPTYLLRKYFLK</sequence>
<protein>
    <submittedName>
        <fullName evidence="3">Cellobiose phosphorylase</fullName>
    </submittedName>
</protein>
<dbReference type="InterPro" id="IPR049164">
    <property type="entry name" value="Glyco_hydro_78_N"/>
</dbReference>
<dbReference type="InterPro" id="IPR035396">
    <property type="entry name" value="Bac_rhamnosid6H"/>
</dbReference>
<dbReference type="GO" id="GO:0005975">
    <property type="term" value="P:carbohydrate metabolic process"/>
    <property type="evidence" value="ECO:0007669"/>
    <property type="project" value="InterPro"/>
</dbReference>
<proteinExistence type="predicted"/>
<organism evidence="3 4">
    <name type="scientific">Blautia obeum</name>
    <dbReference type="NCBI Taxonomy" id="40520"/>
    <lineage>
        <taxon>Bacteria</taxon>
        <taxon>Bacillati</taxon>
        <taxon>Bacillota</taxon>
        <taxon>Clostridia</taxon>
        <taxon>Lachnospirales</taxon>
        <taxon>Lachnospiraceae</taxon>
        <taxon>Blautia</taxon>
    </lineage>
</organism>
<dbReference type="EMBL" id="CZBA01000003">
    <property type="protein sequence ID" value="CUP25861.1"/>
    <property type="molecule type" value="Genomic_DNA"/>
</dbReference>
<name>A0A174LSA6_9FIRM</name>
<dbReference type="RefSeq" id="WP_055055495.1">
    <property type="nucleotide sequence ID" value="NZ_CZBA01000003.1"/>
</dbReference>
<accession>A0A174LSA6</accession>
<dbReference type="InterPro" id="IPR012341">
    <property type="entry name" value="6hp_glycosidase-like_sf"/>
</dbReference>
<evidence type="ECO:0000259" key="1">
    <source>
        <dbReference type="Pfam" id="PF17389"/>
    </source>
</evidence>
<feature type="domain" description="Alpha-L-rhamnosidase six-hairpin glycosidase" evidence="1">
    <location>
        <begin position="187"/>
        <end position="518"/>
    </location>
</feature>
<dbReference type="InterPro" id="IPR008928">
    <property type="entry name" value="6-hairpin_glycosidase_sf"/>
</dbReference>
<gene>
    <name evidence="3" type="ORF">ERS852533_00791</name>
</gene>
<dbReference type="PANTHER" id="PTHR34987:SF4">
    <property type="entry name" value="ALPHA-L-RHAMNOSIDASE C-TERMINAL DOMAIN-CONTAINING PROTEIN"/>
    <property type="match status" value="1"/>
</dbReference>
<evidence type="ECO:0000313" key="3">
    <source>
        <dbReference type="EMBL" id="CUP25861.1"/>
    </source>
</evidence>
<dbReference type="PANTHER" id="PTHR34987">
    <property type="entry name" value="C, PUTATIVE (AFU_ORTHOLOGUE AFUA_3G02880)-RELATED"/>
    <property type="match status" value="1"/>
</dbReference>
<dbReference type="Pfam" id="PF17389">
    <property type="entry name" value="Bac_rhamnosid6H"/>
    <property type="match status" value="1"/>
</dbReference>
<dbReference type="SUPFAM" id="SSF48208">
    <property type="entry name" value="Six-hairpin glycosidases"/>
    <property type="match status" value="1"/>
</dbReference>
<dbReference type="Proteomes" id="UP000095413">
    <property type="component" value="Unassembled WGS sequence"/>
</dbReference>
<feature type="domain" description="Glycosyl hydrolase family 78 alpha-rhamnosidase N-terminal" evidence="2">
    <location>
        <begin position="36"/>
        <end position="174"/>
    </location>
</feature>
<dbReference type="AlphaFoldDB" id="A0A174LSA6"/>
<reference evidence="3 4" key="1">
    <citation type="submission" date="2015-09" db="EMBL/GenBank/DDBJ databases">
        <authorList>
            <consortium name="Pathogen Informatics"/>
        </authorList>
    </citation>
    <scope>NUCLEOTIDE SEQUENCE [LARGE SCALE GENOMIC DNA]</scope>
    <source>
        <strain evidence="3 4">2789STDY5834921</strain>
    </source>
</reference>
<evidence type="ECO:0000259" key="2">
    <source>
        <dbReference type="Pfam" id="PF21104"/>
    </source>
</evidence>
<dbReference type="OrthoDB" id="9815108at2"/>
<dbReference type="Pfam" id="PF21104">
    <property type="entry name" value="Glyco_hydro_78_N"/>
    <property type="match status" value="1"/>
</dbReference>
<evidence type="ECO:0000313" key="4">
    <source>
        <dbReference type="Proteomes" id="UP000095413"/>
    </source>
</evidence>
<dbReference type="Gene3D" id="1.50.10.10">
    <property type="match status" value="1"/>
</dbReference>